<reference evidence="4" key="2">
    <citation type="submission" date="2023-03" db="EMBL/GenBank/DDBJ databases">
        <authorList>
            <person name="Inwood S.N."/>
            <person name="Skelly J.G."/>
            <person name="Guhlin J."/>
            <person name="Harrop T.W.R."/>
            <person name="Goldson S.G."/>
            <person name="Dearden P.K."/>
        </authorList>
    </citation>
    <scope>NUCLEOTIDE SEQUENCE</scope>
    <source>
        <strain evidence="4">Irish</strain>
        <tissue evidence="4">Whole body</tissue>
    </source>
</reference>
<dbReference type="InterPro" id="IPR019579">
    <property type="entry name" value="FAM161A/B"/>
</dbReference>
<dbReference type="GO" id="GO:0005856">
    <property type="term" value="C:cytoskeleton"/>
    <property type="evidence" value="ECO:0007669"/>
    <property type="project" value="UniProtKB-ARBA"/>
</dbReference>
<evidence type="ECO:0000256" key="3">
    <source>
        <dbReference type="SAM" id="MobiDB-lite"/>
    </source>
</evidence>
<dbReference type="InterPro" id="IPR051655">
    <property type="entry name" value="FAM161"/>
</dbReference>
<feature type="region of interest" description="Disordered" evidence="3">
    <location>
        <begin position="584"/>
        <end position="703"/>
    </location>
</feature>
<reference evidence="4" key="1">
    <citation type="journal article" date="2023" name="bioRxiv">
        <title>Scaffold-level genome assemblies of two parasitoid biocontrol wasps reveal the parthenogenesis mechanism and an associated novel virus.</title>
        <authorList>
            <person name="Inwood S."/>
            <person name="Skelly J."/>
            <person name="Guhlin J."/>
            <person name="Harrop T."/>
            <person name="Goldson S."/>
            <person name="Dearden P."/>
        </authorList>
    </citation>
    <scope>NUCLEOTIDE SEQUENCE</scope>
    <source>
        <strain evidence="4">Irish</strain>
        <tissue evidence="4">Whole body</tissue>
    </source>
</reference>
<dbReference type="Pfam" id="PF10595">
    <property type="entry name" value="FAM161A_B"/>
    <property type="match status" value="1"/>
</dbReference>
<feature type="compositionally biased region" description="Low complexity" evidence="3">
    <location>
        <begin position="635"/>
        <end position="652"/>
    </location>
</feature>
<feature type="compositionally biased region" description="Polar residues" evidence="3">
    <location>
        <begin position="623"/>
        <end position="633"/>
    </location>
</feature>
<comment type="similarity">
    <text evidence="1">Belongs to the FAM161 family.</text>
</comment>
<gene>
    <name evidence="4" type="ORF">PV328_002527</name>
</gene>
<dbReference type="PANTHER" id="PTHR21501">
    <property type="entry name" value="PROTEIN FAM-161"/>
    <property type="match status" value="1"/>
</dbReference>
<evidence type="ECO:0000313" key="5">
    <source>
        <dbReference type="Proteomes" id="UP001168990"/>
    </source>
</evidence>
<dbReference type="AlphaFoldDB" id="A0AA39F6H3"/>
<organism evidence="4 5">
    <name type="scientific">Microctonus aethiopoides</name>
    <dbReference type="NCBI Taxonomy" id="144406"/>
    <lineage>
        <taxon>Eukaryota</taxon>
        <taxon>Metazoa</taxon>
        <taxon>Ecdysozoa</taxon>
        <taxon>Arthropoda</taxon>
        <taxon>Hexapoda</taxon>
        <taxon>Insecta</taxon>
        <taxon>Pterygota</taxon>
        <taxon>Neoptera</taxon>
        <taxon>Endopterygota</taxon>
        <taxon>Hymenoptera</taxon>
        <taxon>Apocrita</taxon>
        <taxon>Ichneumonoidea</taxon>
        <taxon>Braconidae</taxon>
        <taxon>Euphorinae</taxon>
        <taxon>Microctonus</taxon>
    </lineage>
</organism>
<dbReference type="PANTHER" id="PTHR21501:SF1">
    <property type="entry name" value="PROTEIN FAM-161"/>
    <property type="match status" value="1"/>
</dbReference>
<proteinExistence type="inferred from homology"/>
<dbReference type="Proteomes" id="UP001168990">
    <property type="component" value="Unassembled WGS sequence"/>
</dbReference>
<dbReference type="GO" id="GO:0044782">
    <property type="term" value="P:cilium organization"/>
    <property type="evidence" value="ECO:0007669"/>
    <property type="project" value="TreeGrafter"/>
</dbReference>
<comment type="caution">
    <text evidence="4">The sequence shown here is derived from an EMBL/GenBank/DDBJ whole genome shotgun (WGS) entry which is preliminary data.</text>
</comment>
<sequence length="727" mass="83340">MTEYRGSSFINSCVKVPVDPYTRQPTPSYERPRTQRIHKNNINGKNRRINFVSSSINHQDSNRDVGSSDDSNVESFLDFIESIPDYGEVHHLSNEQFKQKLDYLKRKQRMLLKNLKNCLDDNERDEQSPIVEEKKTTVCLSSTPTIPNKSNRWNEDNRNLKLLGKKCSLENSRTGSPLLYSSGTFAGLTEDQDLLTYRGKDDDKALKTLRNREICSAGKSWSTWSESKSTESAESDCDSVETRSLPPSSPKRWQPTLPKPFSFALRDDAEKYMSQMEAEASEILRENNKGGPMKKRRVRPVPLTSRIPLYDKLVAAKEERSRIIREESAWSLMSQVKPFKLECDRRAGRAMSRSSPELCTRNIIKRSMSRFKAKPVPKNLFGTDIYDRMLEDEYLRQVEKKIRAAELMKSSSLPPSMARRERIKSAGISRTRNCSNDELRPTENTARLCSITSIASGRSRSAMTDLSGRGNNLAAILRCQASREKMEREIREKMEERARDYAMKVRESLTSRKPAWRALRHTARIELARDLDFRASLRRDEAREQAERHRLEMEMMLDRVTQIPTLFERHSQMENDLQSFQAMRQLQSRACKPGRRKKKRKPKSEQSITPDSEVSNGCVLSRADSSSLTSATRISPGCSSKSSACSRKSQSSTNQLDNCLMNKKKSERGSLRVSINETAQLIEDNDDNDEENERYMSSNSDKNDDLVNPCNINHMKNFNLHCSAGNK</sequence>
<evidence type="ECO:0000313" key="4">
    <source>
        <dbReference type="EMBL" id="KAK0163837.1"/>
    </source>
</evidence>
<dbReference type="EMBL" id="JAQQBS010001422">
    <property type="protein sequence ID" value="KAK0163837.1"/>
    <property type="molecule type" value="Genomic_DNA"/>
</dbReference>
<dbReference type="GO" id="GO:0005929">
    <property type="term" value="C:cilium"/>
    <property type="evidence" value="ECO:0007669"/>
    <property type="project" value="TreeGrafter"/>
</dbReference>
<feature type="region of interest" description="Disordered" evidence="3">
    <location>
        <begin position="226"/>
        <end position="259"/>
    </location>
</feature>
<protein>
    <recommendedName>
        <fullName evidence="6">Protein FAM161A</fullName>
    </recommendedName>
</protein>
<feature type="compositionally biased region" description="Basic residues" evidence="3">
    <location>
        <begin position="592"/>
        <end position="602"/>
    </location>
</feature>
<keyword evidence="2" id="KW-0175">Coiled coil</keyword>
<feature type="compositionally biased region" description="Acidic residues" evidence="3">
    <location>
        <begin position="683"/>
        <end position="692"/>
    </location>
</feature>
<evidence type="ECO:0008006" key="6">
    <source>
        <dbReference type="Google" id="ProtNLM"/>
    </source>
</evidence>
<evidence type="ECO:0000256" key="2">
    <source>
        <dbReference type="ARBA" id="ARBA00023054"/>
    </source>
</evidence>
<feature type="compositionally biased region" description="Polar residues" evidence="3">
    <location>
        <begin position="605"/>
        <end position="615"/>
    </location>
</feature>
<keyword evidence="5" id="KW-1185">Reference proteome</keyword>
<accession>A0AA39F6H3</accession>
<evidence type="ECO:0000256" key="1">
    <source>
        <dbReference type="ARBA" id="ARBA00006663"/>
    </source>
</evidence>
<name>A0AA39F6H3_9HYME</name>